<dbReference type="InterPro" id="IPR045063">
    <property type="entry name" value="Dynamin_N"/>
</dbReference>
<dbReference type="PROSITE" id="PS51388">
    <property type="entry name" value="GED"/>
    <property type="match status" value="1"/>
</dbReference>
<dbReference type="Pfam" id="PF00350">
    <property type="entry name" value="Dynamin_N"/>
    <property type="match status" value="1"/>
</dbReference>
<evidence type="ECO:0000313" key="7">
    <source>
        <dbReference type="Proteomes" id="UP001162131"/>
    </source>
</evidence>
<dbReference type="GO" id="GO:0005737">
    <property type="term" value="C:cytoplasm"/>
    <property type="evidence" value="ECO:0007669"/>
    <property type="project" value="TreeGrafter"/>
</dbReference>
<dbReference type="GO" id="GO:0005874">
    <property type="term" value="C:microtubule"/>
    <property type="evidence" value="ECO:0007669"/>
    <property type="project" value="TreeGrafter"/>
</dbReference>
<organism evidence="6 7">
    <name type="scientific">Blepharisma stoltei</name>
    <dbReference type="NCBI Taxonomy" id="1481888"/>
    <lineage>
        <taxon>Eukaryota</taxon>
        <taxon>Sar</taxon>
        <taxon>Alveolata</taxon>
        <taxon>Ciliophora</taxon>
        <taxon>Postciliodesmatophora</taxon>
        <taxon>Heterotrichea</taxon>
        <taxon>Heterotrichida</taxon>
        <taxon>Blepharismidae</taxon>
        <taxon>Blepharisma</taxon>
    </lineage>
</organism>
<dbReference type="InterPro" id="IPR030381">
    <property type="entry name" value="G_DYNAMIN_dom"/>
</dbReference>
<evidence type="ECO:0000259" key="5">
    <source>
        <dbReference type="PROSITE" id="PS51718"/>
    </source>
</evidence>
<dbReference type="CDD" id="cd08771">
    <property type="entry name" value="DLP_1"/>
    <property type="match status" value="1"/>
</dbReference>
<dbReference type="SMART" id="SM00053">
    <property type="entry name" value="DYNc"/>
    <property type="match status" value="1"/>
</dbReference>
<dbReference type="PANTHER" id="PTHR11566">
    <property type="entry name" value="DYNAMIN"/>
    <property type="match status" value="1"/>
</dbReference>
<dbReference type="PRINTS" id="PR00195">
    <property type="entry name" value="DYNAMIN"/>
</dbReference>
<keyword evidence="7" id="KW-1185">Reference proteome</keyword>
<dbReference type="InterPro" id="IPR027417">
    <property type="entry name" value="P-loop_NTPase"/>
</dbReference>
<feature type="region of interest" description="Disordered" evidence="3">
    <location>
        <begin position="635"/>
        <end position="668"/>
    </location>
</feature>
<dbReference type="InterPro" id="IPR001401">
    <property type="entry name" value="Dynamin_GTPase"/>
</dbReference>
<dbReference type="SMART" id="SM00302">
    <property type="entry name" value="GED"/>
    <property type="match status" value="1"/>
</dbReference>
<evidence type="ECO:0000256" key="1">
    <source>
        <dbReference type="ARBA" id="ARBA00022741"/>
    </source>
</evidence>
<dbReference type="GO" id="GO:0005525">
    <property type="term" value="F:GTP binding"/>
    <property type="evidence" value="ECO:0007669"/>
    <property type="project" value="InterPro"/>
</dbReference>
<dbReference type="PANTHER" id="PTHR11566:SF233">
    <property type="entry name" value="CHROMOSOME UNDETERMINED SCAFFOLD_59, WHOLE GENOME SHOTGUN SEQUENCE"/>
    <property type="match status" value="1"/>
</dbReference>
<evidence type="ECO:0000256" key="2">
    <source>
        <dbReference type="ARBA" id="ARBA00023134"/>
    </source>
</evidence>
<protein>
    <submittedName>
        <fullName evidence="6">Uncharacterized protein</fullName>
    </submittedName>
</protein>
<keyword evidence="2" id="KW-0342">GTP-binding</keyword>
<proteinExistence type="predicted"/>
<dbReference type="GO" id="GO:0003924">
    <property type="term" value="F:GTPase activity"/>
    <property type="evidence" value="ECO:0007669"/>
    <property type="project" value="InterPro"/>
</dbReference>
<dbReference type="AlphaFoldDB" id="A0AAU9K7V1"/>
<dbReference type="Pfam" id="PF01031">
    <property type="entry name" value="Dynamin_M"/>
    <property type="match status" value="1"/>
</dbReference>
<feature type="domain" description="Dynamin-type G" evidence="5">
    <location>
        <begin position="33"/>
        <end position="304"/>
    </location>
</feature>
<reference evidence="6" key="1">
    <citation type="submission" date="2021-09" db="EMBL/GenBank/DDBJ databases">
        <authorList>
            <consortium name="AG Swart"/>
            <person name="Singh M."/>
            <person name="Singh A."/>
            <person name="Seah K."/>
            <person name="Emmerich C."/>
        </authorList>
    </citation>
    <scope>NUCLEOTIDE SEQUENCE</scope>
    <source>
        <strain evidence="6">ATCC30299</strain>
    </source>
</reference>
<dbReference type="GO" id="GO:0016020">
    <property type="term" value="C:membrane"/>
    <property type="evidence" value="ECO:0007669"/>
    <property type="project" value="TreeGrafter"/>
</dbReference>
<dbReference type="InterPro" id="IPR020850">
    <property type="entry name" value="GED_dom"/>
</dbReference>
<evidence type="ECO:0000313" key="6">
    <source>
        <dbReference type="EMBL" id="CAG9334067.1"/>
    </source>
</evidence>
<dbReference type="FunFam" id="3.40.50.300:FF:001311">
    <property type="entry name" value="Dynamin-like protein-related"/>
    <property type="match status" value="1"/>
</dbReference>
<dbReference type="Gene3D" id="1.20.120.1240">
    <property type="entry name" value="Dynamin, middle domain"/>
    <property type="match status" value="1"/>
</dbReference>
<dbReference type="GO" id="GO:0008017">
    <property type="term" value="F:microtubule binding"/>
    <property type="evidence" value="ECO:0007669"/>
    <property type="project" value="TreeGrafter"/>
</dbReference>
<dbReference type="Gene3D" id="3.40.50.300">
    <property type="entry name" value="P-loop containing nucleotide triphosphate hydrolases"/>
    <property type="match status" value="1"/>
</dbReference>
<evidence type="ECO:0000259" key="4">
    <source>
        <dbReference type="PROSITE" id="PS51388"/>
    </source>
</evidence>
<accession>A0AAU9K7V1</accession>
<dbReference type="InterPro" id="IPR000375">
    <property type="entry name" value="Dynamin_stalk"/>
</dbReference>
<dbReference type="InterPro" id="IPR022812">
    <property type="entry name" value="Dynamin"/>
</dbReference>
<name>A0AAU9K7V1_9CILI</name>
<dbReference type="SUPFAM" id="SSF52540">
    <property type="entry name" value="P-loop containing nucleoside triphosphate hydrolases"/>
    <property type="match status" value="1"/>
</dbReference>
<comment type="caution">
    <text evidence="6">The sequence shown here is derived from an EMBL/GenBank/DDBJ whole genome shotgun (WGS) entry which is preliminary data.</text>
</comment>
<feature type="domain" description="GED" evidence="4">
    <location>
        <begin position="532"/>
        <end position="623"/>
    </location>
</feature>
<gene>
    <name evidence="6" type="ORF">BSTOLATCC_MIC59869</name>
</gene>
<dbReference type="Proteomes" id="UP001162131">
    <property type="component" value="Unassembled WGS sequence"/>
</dbReference>
<keyword evidence="1" id="KW-0547">Nucleotide-binding</keyword>
<dbReference type="EMBL" id="CAJZBQ010000057">
    <property type="protein sequence ID" value="CAG9334067.1"/>
    <property type="molecule type" value="Genomic_DNA"/>
</dbReference>
<dbReference type="PROSITE" id="PS51718">
    <property type="entry name" value="G_DYNAMIN_2"/>
    <property type="match status" value="1"/>
</dbReference>
<sequence>MENKEDFAGTFYSNLRSLITLVDHLRDAGLQKYIKLPRIVTLGLQSSGKSSVLESIVGLNFLPRSEGVCTRRPLELRLVHEETQTQPWAIFEGNSNKYTEFEKVREQIERLTDDRAGRNKGIVDDPIILTIHSSTCPDLTLIDLPGITRIPLKNSDQPADIERITKEMAYRYISDPRTIILCVIAANTDISTSESLLMANKVDKAGIRTLGVITKIDIMDRGTNAKKVIMGQEVTLRLGFIGVKNRSQEDINNNVKVGAALREEQEYFAQHPVYSTMPPGYLGTDVLTQRLTQILFNHIKHFLPEILKETMYRIKDCDERSKDLGPSTPVEPKQKTQMLWNMITDYCETFKNTIRGKFERRGNSRIAKDLAGGVTIKHYFNTLLEDYSGNYNATEDYSNEEIQRIMAQHEGDNIPGFPSVDVLLFLLHPQLERLKGPVLDCLNDVHSYLDQLSRKIIERVFYRFPSLVAEIGDISSHVLIKERENCKTIVEELVDAEEGYIFTNDVEYLAKRTDLIPKSDNKVPKTAESLFVDEIRSRIDTYFRIVVRNVRDTVPKIIGYFLVRSVMDKMQMQLYESINRSETVLNLLSEPAHISTERENIRKQLSTLRKAEKILKHDPNLALQANSIEDEISKIESEASESGTAKKKADEDSTIGQRPSKTPPKGIF</sequence>
<dbReference type="InterPro" id="IPR003130">
    <property type="entry name" value="GED"/>
</dbReference>
<evidence type="ECO:0000256" key="3">
    <source>
        <dbReference type="SAM" id="MobiDB-lite"/>
    </source>
</evidence>
<dbReference type="Pfam" id="PF02212">
    <property type="entry name" value="GED"/>
    <property type="match status" value="1"/>
</dbReference>